<dbReference type="InterPro" id="IPR051609">
    <property type="entry name" value="NmrA/Isoflavone_reductase-like"/>
</dbReference>
<gene>
    <name evidence="4" type="ORF">BU24DRAFT_480814</name>
</gene>
<dbReference type="InterPro" id="IPR008030">
    <property type="entry name" value="NmrA-like"/>
</dbReference>
<proteinExistence type="predicted"/>
<dbReference type="Gene3D" id="3.40.50.720">
    <property type="entry name" value="NAD(P)-binding Rossmann-like Domain"/>
    <property type="match status" value="1"/>
</dbReference>
<dbReference type="GeneID" id="54290538"/>
<dbReference type="GO" id="GO:0016491">
    <property type="term" value="F:oxidoreductase activity"/>
    <property type="evidence" value="ECO:0007669"/>
    <property type="project" value="UniProtKB-KW"/>
</dbReference>
<accession>A0A6A5XT81</accession>
<keyword evidence="2" id="KW-0560">Oxidoreductase</keyword>
<sequence>MANYKNVAVAGKGLLGSAVVLALSNAGFNVTVLGRSESSESLPDGVKRVVVDYNSADSLEAAFRGQDVVVSTVSGAGIFVQKSMIDAAIKAGVKRFIPADYSSSSTDPAAETLPHYVPMVDVQNYLKSKSEAGLIEYTVFVVGAFTEYLVRFGFVIDWAKKTAEAWKGGDVIPISTTSVAGVGKAISGALKNADATKNRNIYVHEFVVTQKYLFGLAEKHGAPKSQWTLTDIDDVDTEFERRKALATAAPEFPNIIALLRAQMFAGKIKVHFDRVDNDLVGLRQLSEAEFDANIAKDFA</sequence>
<keyword evidence="1" id="KW-0521">NADP</keyword>
<dbReference type="SUPFAM" id="SSF51735">
    <property type="entry name" value="NAD(P)-binding Rossmann-fold domains"/>
    <property type="match status" value="1"/>
</dbReference>
<evidence type="ECO:0000256" key="2">
    <source>
        <dbReference type="ARBA" id="ARBA00023002"/>
    </source>
</evidence>
<dbReference type="Proteomes" id="UP000799778">
    <property type="component" value="Unassembled WGS sequence"/>
</dbReference>
<dbReference type="AlphaFoldDB" id="A0A6A5XT81"/>
<evidence type="ECO:0000256" key="1">
    <source>
        <dbReference type="ARBA" id="ARBA00022857"/>
    </source>
</evidence>
<dbReference type="RefSeq" id="XP_033384492.1">
    <property type="nucleotide sequence ID" value="XM_033533141.1"/>
</dbReference>
<evidence type="ECO:0000259" key="3">
    <source>
        <dbReference type="Pfam" id="PF05368"/>
    </source>
</evidence>
<dbReference type="EMBL" id="ML978069">
    <property type="protein sequence ID" value="KAF2016153.1"/>
    <property type="molecule type" value="Genomic_DNA"/>
</dbReference>
<dbReference type="Pfam" id="PF05368">
    <property type="entry name" value="NmrA"/>
    <property type="match status" value="1"/>
</dbReference>
<reference evidence="4" key="1">
    <citation type="journal article" date="2020" name="Stud. Mycol.">
        <title>101 Dothideomycetes genomes: a test case for predicting lifestyles and emergence of pathogens.</title>
        <authorList>
            <person name="Haridas S."/>
            <person name="Albert R."/>
            <person name="Binder M."/>
            <person name="Bloem J."/>
            <person name="Labutti K."/>
            <person name="Salamov A."/>
            <person name="Andreopoulos B."/>
            <person name="Baker S."/>
            <person name="Barry K."/>
            <person name="Bills G."/>
            <person name="Bluhm B."/>
            <person name="Cannon C."/>
            <person name="Castanera R."/>
            <person name="Culley D."/>
            <person name="Daum C."/>
            <person name="Ezra D."/>
            <person name="Gonzalez J."/>
            <person name="Henrissat B."/>
            <person name="Kuo A."/>
            <person name="Liang C."/>
            <person name="Lipzen A."/>
            <person name="Lutzoni F."/>
            <person name="Magnuson J."/>
            <person name="Mondo S."/>
            <person name="Nolan M."/>
            <person name="Ohm R."/>
            <person name="Pangilinan J."/>
            <person name="Park H.-J."/>
            <person name="Ramirez L."/>
            <person name="Alfaro M."/>
            <person name="Sun H."/>
            <person name="Tritt A."/>
            <person name="Yoshinaga Y."/>
            <person name="Zwiers L.-H."/>
            <person name="Turgeon B."/>
            <person name="Goodwin S."/>
            <person name="Spatafora J."/>
            <person name="Crous P."/>
            <person name="Grigoriev I."/>
        </authorList>
    </citation>
    <scope>NUCLEOTIDE SEQUENCE</scope>
    <source>
        <strain evidence="4">CBS 175.79</strain>
    </source>
</reference>
<dbReference type="PANTHER" id="PTHR47706">
    <property type="entry name" value="NMRA-LIKE FAMILY PROTEIN"/>
    <property type="match status" value="1"/>
</dbReference>
<protein>
    <submittedName>
        <fullName evidence="4">NAD(P)-binding protein</fullName>
    </submittedName>
</protein>
<keyword evidence="5" id="KW-1185">Reference proteome</keyword>
<dbReference type="OrthoDB" id="9974981at2759"/>
<evidence type="ECO:0000313" key="4">
    <source>
        <dbReference type="EMBL" id="KAF2016153.1"/>
    </source>
</evidence>
<evidence type="ECO:0000313" key="5">
    <source>
        <dbReference type="Proteomes" id="UP000799778"/>
    </source>
</evidence>
<dbReference type="InterPro" id="IPR036291">
    <property type="entry name" value="NAD(P)-bd_dom_sf"/>
</dbReference>
<feature type="domain" description="NmrA-like" evidence="3">
    <location>
        <begin position="8"/>
        <end position="218"/>
    </location>
</feature>
<organism evidence="4 5">
    <name type="scientific">Aaosphaeria arxii CBS 175.79</name>
    <dbReference type="NCBI Taxonomy" id="1450172"/>
    <lineage>
        <taxon>Eukaryota</taxon>
        <taxon>Fungi</taxon>
        <taxon>Dikarya</taxon>
        <taxon>Ascomycota</taxon>
        <taxon>Pezizomycotina</taxon>
        <taxon>Dothideomycetes</taxon>
        <taxon>Pleosporomycetidae</taxon>
        <taxon>Pleosporales</taxon>
        <taxon>Pleosporales incertae sedis</taxon>
        <taxon>Aaosphaeria</taxon>
    </lineage>
</organism>
<name>A0A6A5XT81_9PLEO</name>
<dbReference type="PANTHER" id="PTHR47706:SF1">
    <property type="entry name" value="CIPA-LIKE, PUTATIVE (AFU_ORTHOLOGUE AFUA_1G12460)-RELATED"/>
    <property type="match status" value="1"/>
</dbReference>